<dbReference type="PROSITE" id="PS00598">
    <property type="entry name" value="CHROMO_1"/>
    <property type="match status" value="1"/>
</dbReference>
<feature type="compositionally biased region" description="Acidic residues" evidence="8">
    <location>
        <begin position="660"/>
        <end position="671"/>
    </location>
</feature>
<feature type="compositionally biased region" description="Low complexity" evidence="8">
    <location>
        <begin position="1651"/>
        <end position="1663"/>
    </location>
</feature>
<name>A0ABN7SQ87_OIKDI</name>
<keyword evidence="6" id="KW-0560">Oxidoreductase</keyword>
<proteinExistence type="inferred from homology"/>
<dbReference type="PANTHER" id="PTHR10909">
    <property type="entry name" value="ELECTRON TRANSPORT OXIDOREDUCTASE"/>
    <property type="match status" value="1"/>
</dbReference>
<dbReference type="Proteomes" id="UP001158576">
    <property type="component" value="Chromosome 1"/>
</dbReference>
<keyword evidence="7" id="KW-0539">Nucleus</keyword>
<evidence type="ECO:0000256" key="6">
    <source>
        <dbReference type="ARBA" id="ARBA00023002"/>
    </source>
</evidence>
<dbReference type="InterPro" id="IPR036250">
    <property type="entry name" value="AcylCo_DH-like_C"/>
</dbReference>
<dbReference type="Gene3D" id="1.20.140.10">
    <property type="entry name" value="Butyryl-CoA Dehydrogenase, subunit A, domain 3"/>
    <property type="match status" value="2"/>
</dbReference>
<feature type="region of interest" description="Disordered" evidence="8">
    <location>
        <begin position="1835"/>
        <end position="1854"/>
    </location>
</feature>
<dbReference type="InterPro" id="IPR046373">
    <property type="entry name" value="Acyl-CoA_Oxase/DH_mid-dom_sf"/>
</dbReference>
<evidence type="ECO:0000313" key="11">
    <source>
        <dbReference type="Proteomes" id="UP001158576"/>
    </source>
</evidence>
<feature type="compositionally biased region" description="Basic and acidic residues" evidence="8">
    <location>
        <begin position="645"/>
        <end position="659"/>
    </location>
</feature>
<feature type="compositionally biased region" description="Low complexity" evidence="8">
    <location>
        <begin position="1671"/>
        <end position="1685"/>
    </location>
</feature>
<feature type="compositionally biased region" description="Basic and acidic residues" evidence="8">
    <location>
        <begin position="801"/>
        <end position="857"/>
    </location>
</feature>
<dbReference type="InterPro" id="IPR000953">
    <property type="entry name" value="Chromo/chromo_shadow_dom"/>
</dbReference>
<evidence type="ECO:0000256" key="1">
    <source>
        <dbReference type="ARBA" id="ARBA00001974"/>
    </source>
</evidence>
<dbReference type="InterPro" id="IPR009100">
    <property type="entry name" value="AcylCoA_DH/oxidase_NM_dom_sf"/>
</dbReference>
<feature type="domain" description="Chromo" evidence="9">
    <location>
        <begin position="670"/>
        <end position="729"/>
    </location>
</feature>
<evidence type="ECO:0000313" key="10">
    <source>
        <dbReference type="EMBL" id="CAG5105484.1"/>
    </source>
</evidence>
<dbReference type="Gene3D" id="2.40.110.10">
    <property type="entry name" value="Butyryl-CoA Dehydrogenase, subunit A, domain 2"/>
    <property type="match status" value="1"/>
</dbReference>
<dbReference type="CDD" id="cd00024">
    <property type="entry name" value="CD_CSD"/>
    <property type="match status" value="1"/>
</dbReference>
<sequence length="1901" mass="214057">MPRLSGIRFSKSPAALRAQWSKAVPVKDLQQIIDHDNHEMRANFREFLKQDTFRPKYAITLNEERQLALDRLQMVCSNDFLSVRDFATNPHRIFAAHELMAMIDPATTTKMTVQFNLFGGTVFRLGTERHHHLLDGIDNLTDIGCFGLTEVGFGNNAVEMETTAVYNKEDDTITINCPTELSHKYWITNGALHAQHCVVFAQLNVDGENHGVHAILVPIRDGVAGAPLEGCTINDMGHRMGLNGVDNALLSFKNVKVPRTNLLNKYSDIDENGKFHSAIKSKRGRFLSVADQLLSGRICIAAMSQGGAKAALSVAVRYAITRLTVGPTGKSDFPIMKYQLQQRAIAPLLARTVSLGIALDDVKDEWFKINSEEIEDKVRVMNMVTACCVIKPLCSWNLERTASIARERCGGAGYLSCSRFGTMIGLAHAAMTAEGDNSVLMNKVAKEQLGLFKPRKVVVPEFDLKSNEFIHALMEANEVNKFMALGGEMMKAGKGAIFETWSLLNQDLVQAAAHAYGERIVSESMINAIAKNPAAADVLDAIYKLHAVNTIQNNLSDLILSGLLSVDNAQAVRDEFNSLAASVSELSPDICESFGIPEELLSAPIARDWHEFNQYDNRDKMSDTEDEPSSQEIIEEEVGEEMEVVDAKEAEGGNDKGSDSSEDSDEDEEYEVESILQSRFVKKKKQYLVKWVNYSDEWNTWEPMENLEGSQDLVAAFEKKEAEKLKKEESEKAAALERRKQAKAEREAKRREREAEKEAKRAERAKKEAEKPKKEIKIKTEGKKKSRAIISSSESEDPSDDEKKSFEKPKPVAVKNEKKKESDAERRKKERKQEAKRKALKEKNEFRRMELEAERRKNMTNAYKNPGHGKDDVRAPTPEVPPEIQSERTEPEPKSTEEVTLRFLFGCDKESYGWQLPRVADEFSRSKLVKVQKKVKCNVLNSMTVSNIPPSEKSKFSHGETLVELTGTSTNLSNTVIAVMRDLVNHRKNLPKYRQAESKHLVLSVIIRHEFWESVFGKGNVEFQGFQKQCFSKLACGLDLPDSTERLVHIQGDDAGLAVSVRRIANKLINAYGNNLENANADIYEPYQPRCYTSNGVQREYILSKIEAAPEESRLSILSTITSGSCEVALAHQEENDDHLDDLTLAPHPGFNFILTGKPSCISIMKYYLVEDGIMTNHSLSKRQLEIVKEEKERFDRQKEAENLSVDDACFYSLSNLACDKTVNIYGLVGDFDSAAISEHMAQFGAVEKVSRTEEADIPIIVKFAEWSGALAALKKRDQVINGMKILVIPFRFGDDKCSRVSRAVILENLPQMDESSLYTKFRENGVALARIWPENPKIAFVIFSTMKIAKSTENMSPITMQPIFHQEEGTKRVDAYLLTNRIFKDQLFTPEQRVSIFEDFELIRIESTSEERVKSIPWKEPIKLHSAKRPQDSSSLPKRAKKPRPPSESSSHLSSTVSDDYFGPDKRATVKAPKIPPPSNDAVNLLGGITENMSIEKDRKVIQQREKRIATYKSSREWFYFVENADNKTQASMLPPETTKKYELNKIFHQRAFEWKVKIDEWVDNDKKKKMRTRTPEPDFNDFEEPMEGPWDPASEALNDSIESIDPPSSGILNTDDPQEPHQEMNQFEMVDTIEDDPFDASPMNPPAAPMSTSSGYQSGSAGSSGGWNLGSTNSRSRSVSKKPSPSPHVGQFIPNRRQRGKAKQQEKKNDMNLTPSQLSKINIGSNLAATLKALGQNRNILENLRNQPIEEEAPETDPIASLSANPPQEIRKILRNLKLGKSDLDLLLNIPLKVMTEHNVYALIDSKHGDRDHVNDKDPGKLISLIKMYLTPPDESEDYKSERHSPEERPKIRDEDEIYKCVEFREILQSSLKLLARGKAIMTEIYDINSIELEAGADF</sequence>
<evidence type="ECO:0000256" key="5">
    <source>
        <dbReference type="ARBA" id="ARBA00022827"/>
    </source>
</evidence>
<dbReference type="Pfam" id="PF02770">
    <property type="entry name" value="Acyl-CoA_dh_M"/>
    <property type="match status" value="1"/>
</dbReference>
<dbReference type="Gene3D" id="2.40.50.40">
    <property type="match status" value="1"/>
</dbReference>
<dbReference type="SMART" id="SM00298">
    <property type="entry name" value="CHROMO"/>
    <property type="match status" value="1"/>
</dbReference>
<dbReference type="InterPro" id="IPR012258">
    <property type="entry name" value="Acyl-CoA_oxidase"/>
</dbReference>
<dbReference type="EMBL" id="OU015566">
    <property type="protein sequence ID" value="CAG5105484.1"/>
    <property type="molecule type" value="Genomic_DNA"/>
</dbReference>
<accession>A0ABN7SQ87</accession>
<evidence type="ECO:0000256" key="8">
    <source>
        <dbReference type="SAM" id="MobiDB-lite"/>
    </source>
</evidence>
<keyword evidence="11" id="KW-1185">Reference proteome</keyword>
<comment type="cofactor">
    <cofactor evidence="1">
        <name>FAD</name>
        <dbReference type="ChEBI" id="CHEBI:57692"/>
    </cofactor>
</comment>
<feature type="region of interest" description="Disordered" evidence="8">
    <location>
        <begin position="1637"/>
        <end position="1718"/>
    </location>
</feature>
<dbReference type="SUPFAM" id="SSF54160">
    <property type="entry name" value="Chromo domain-like"/>
    <property type="match status" value="1"/>
</dbReference>
<feature type="compositionally biased region" description="Low complexity" evidence="8">
    <location>
        <begin position="1448"/>
        <end position="1459"/>
    </location>
</feature>
<dbReference type="Pfam" id="PF22924">
    <property type="entry name" value="ACOX_C_alpha1"/>
    <property type="match status" value="1"/>
</dbReference>
<feature type="compositionally biased region" description="Basic and acidic residues" evidence="8">
    <location>
        <begin position="722"/>
        <end position="783"/>
    </location>
</feature>
<evidence type="ECO:0000256" key="2">
    <source>
        <dbReference type="ARBA" id="ARBA00004123"/>
    </source>
</evidence>
<dbReference type="SUPFAM" id="SSF47203">
    <property type="entry name" value="Acyl-CoA dehydrogenase C-terminal domain-like"/>
    <property type="match status" value="2"/>
</dbReference>
<dbReference type="PANTHER" id="PTHR10909:SF382">
    <property type="entry name" value="ACYL-COENZYME A OXIDASE"/>
    <property type="match status" value="1"/>
</dbReference>
<feature type="compositionally biased region" description="Basic and acidic residues" evidence="8">
    <location>
        <begin position="1840"/>
        <end position="1854"/>
    </location>
</feature>
<comment type="similarity">
    <text evidence="3">Belongs to the acyl-CoA oxidase family.</text>
</comment>
<reference evidence="10 11" key="1">
    <citation type="submission" date="2021-04" db="EMBL/GenBank/DDBJ databases">
        <authorList>
            <person name="Bliznina A."/>
        </authorList>
    </citation>
    <scope>NUCLEOTIDE SEQUENCE [LARGE SCALE GENOMIC DNA]</scope>
</reference>
<organism evidence="10 11">
    <name type="scientific">Oikopleura dioica</name>
    <name type="common">Tunicate</name>
    <dbReference type="NCBI Taxonomy" id="34765"/>
    <lineage>
        <taxon>Eukaryota</taxon>
        <taxon>Metazoa</taxon>
        <taxon>Chordata</taxon>
        <taxon>Tunicata</taxon>
        <taxon>Appendicularia</taxon>
        <taxon>Copelata</taxon>
        <taxon>Oikopleuridae</taxon>
        <taxon>Oikopleura</taxon>
    </lineage>
</organism>
<dbReference type="InterPro" id="IPR006091">
    <property type="entry name" value="Acyl-CoA_Oxase/DH_mid-dom"/>
</dbReference>
<feature type="region of interest" description="Disordered" evidence="8">
    <location>
        <begin position="722"/>
        <end position="897"/>
    </location>
</feature>
<gene>
    <name evidence="10" type="ORF">OKIOD_LOCUS10933</name>
</gene>
<feature type="region of interest" description="Disordered" evidence="8">
    <location>
        <begin position="1423"/>
        <end position="1482"/>
    </location>
</feature>
<evidence type="ECO:0000259" key="9">
    <source>
        <dbReference type="PROSITE" id="PS50013"/>
    </source>
</evidence>
<dbReference type="PROSITE" id="PS50013">
    <property type="entry name" value="CHROMO_2"/>
    <property type="match status" value="1"/>
</dbReference>
<evidence type="ECO:0000256" key="3">
    <source>
        <dbReference type="ARBA" id="ARBA00006288"/>
    </source>
</evidence>
<feature type="region of interest" description="Disordered" evidence="8">
    <location>
        <begin position="642"/>
        <end position="671"/>
    </location>
</feature>
<dbReference type="Pfam" id="PF01756">
    <property type="entry name" value="ACOX"/>
    <property type="match status" value="1"/>
</dbReference>
<dbReference type="InterPro" id="IPR055060">
    <property type="entry name" value="ACOX_C_alpha1"/>
</dbReference>
<evidence type="ECO:0000256" key="4">
    <source>
        <dbReference type="ARBA" id="ARBA00022630"/>
    </source>
</evidence>
<comment type="subcellular location">
    <subcellularLocation>
        <location evidence="2">Nucleus</location>
    </subcellularLocation>
</comment>
<evidence type="ECO:0000256" key="7">
    <source>
        <dbReference type="ARBA" id="ARBA00023242"/>
    </source>
</evidence>
<feature type="compositionally biased region" description="Basic and acidic residues" evidence="8">
    <location>
        <begin position="885"/>
        <end position="897"/>
    </location>
</feature>
<dbReference type="InterPro" id="IPR016197">
    <property type="entry name" value="Chromo-like_dom_sf"/>
</dbReference>
<dbReference type="InterPro" id="IPR002655">
    <property type="entry name" value="Acyl-CoA_oxidase_C"/>
</dbReference>
<protein>
    <submittedName>
        <fullName evidence="10">Oidioi.mRNA.OKI2018_I69.chr1.g2168.t1.cds</fullName>
    </submittedName>
</protein>
<dbReference type="Pfam" id="PF00385">
    <property type="entry name" value="Chromo"/>
    <property type="match status" value="1"/>
</dbReference>
<keyword evidence="5" id="KW-0274">FAD</keyword>
<feature type="region of interest" description="Disordered" evidence="8">
    <location>
        <begin position="1571"/>
        <end position="1622"/>
    </location>
</feature>
<dbReference type="SUPFAM" id="SSF56645">
    <property type="entry name" value="Acyl-CoA dehydrogenase NM domain-like"/>
    <property type="match status" value="1"/>
</dbReference>
<dbReference type="InterPro" id="IPR023780">
    <property type="entry name" value="Chromo_domain"/>
</dbReference>
<keyword evidence="4" id="KW-0285">Flavoprotein</keyword>
<dbReference type="InterPro" id="IPR023779">
    <property type="entry name" value="Chromodomain_CS"/>
</dbReference>